<dbReference type="AlphaFoldDB" id="A0A821X3R4"/>
<dbReference type="EMBL" id="CAJOBZ010000064">
    <property type="protein sequence ID" value="CAF4936266.1"/>
    <property type="molecule type" value="Genomic_DNA"/>
</dbReference>
<feature type="region of interest" description="Disordered" evidence="1">
    <location>
        <begin position="1"/>
        <end position="23"/>
    </location>
</feature>
<reference evidence="2" key="1">
    <citation type="submission" date="2021-02" db="EMBL/GenBank/DDBJ databases">
        <authorList>
            <person name="Steward A R."/>
        </authorList>
    </citation>
    <scope>NUCLEOTIDE SEQUENCE</scope>
</reference>
<proteinExistence type="predicted"/>
<evidence type="ECO:0000313" key="3">
    <source>
        <dbReference type="Proteomes" id="UP000663880"/>
    </source>
</evidence>
<organism evidence="2 3">
    <name type="scientific">Pieris macdunnoughi</name>
    <dbReference type="NCBI Taxonomy" id="345717"/>
    <lineage>
        <taxon>Eukaryota</taxon>
        <taxon>Metazoa</taxon>
        <taxon>Ecdysozoa</taxon>
        <taxon>Arthropoda</taxon>
        <taxon>Hexapoda</taxon>
        <taxon>Insecta</taxon>
        <taxon>Pterygota</taxon>
        <taxon>Neoptera</taxon>
        <taxon>Endopterygota</taxon>
        <taxon>Lepidoptera</taxon>
        <taxon>Glossata</taxon>
        <taxon>Ditrysia</taxon>
        <taxon>Papilionoidea</taxon>
        <taxon>Pieridae</taxon>
        <taxon>Pierinae</taxon>
        <taxon>Pieris</taxon>
    </lineage>
</organism>
<protein>
    <submittedName>
        <fullName evidence="2">Uncharacterized protein</fullName>
    </submittedName>
</protein>
<gene>
    <name evidence="2" type="ORF">PMACD_LOCUS14292</name>
</gene>
<accession>A0A821X3R4</accession>
<evidence type="ECO:0000256" key="1">
    <source>
        <dbReference type="SAM" id="MobiDB-lite"/>
    </source>
</evidence>
<dbReference type="Proteomes" id="UP000663880">
    <property type="component" value="Unassembled WGS sequence"/>
</dbReference>
<name>A0A821X3R4_9NEOP</name>
<sequence length="70" mass="8739">MGYRRPTRWYPREDKRSRGGPQKMRWEDDIRQVEGVMWNRVAPERYEWKRFEEAKRLANRSAEIKQIPME</sequence>
<dbReference type="OrthoDB" id="8193815at2759"/>
<evidence type="ECO:0000313" key="2">
    <source>
        <dbReference type="EMBL" id="CAF4936266.1"/>
    </source>
</evidence>
<comment type="caution">
    <text evidence="2">The sequence shown here is derived from an EMBL/GenBank/DDBJ whole genome shotgun (WGS) entry which is preliminary data.</text>
</comment>
<keyword evidence="3" id="KW-1185">Reference proteome</keyword>